<dbReference type="Pfam" id="PF00249">
    <property type="entry name" value="Myb_DNA-binding"/>
    <property type="match status" value="2"/>
</dbReference>
<accession>A2ELG8</accession>
<dbReference type="STRING" id="5722.A2ELG8"/>
<evidence type="ECO:0000259" key="1">
    <source>
        <dbReference type="PROSITE" id="PS50090"/>
    </source>
</evidence>
<reference evidence="3" key="2">
    <citation type="journal article" date="2007" name="Science">
        <title>Draft genome sequence of the sexually transmitted pathogen Trichomonas vaginalis.</title>
        <authorList>
            <person name="Carlton J.M."/>
            <person name="Hirt R.P."/>
            <person name="Silva J.C."/>
            <person name="Delcher A.L."/>
            <person name="Schatz M."/>
            <person name="Zhao Q."/>
            <person name="Wortman J.R."/>
            <person name="Bidwell S.L."/>
            <person name="Alsmark U.C.M."/>
            <person name="Besteiro S."/>
            <person name="Sicheritz-Ponten T."/>
            <person name="Noel C.J."/>
            <person name="Dacks J.B."/>
            <person name="Foster P.G."/>
            <person name="Simillion C."/>
            <person name="Van de Peer Y."/>
            <person name="Miranda-Saavedra D."/>
            <person name="Barton G.J."/>
            <person name="Westrop G.D."/>
            <person name="Mueller S."/>
            <person name="Dessi D."/>
            <person name="Fiori P.L."/>
            <person name="Ren Q."/>
            <person name="Paulsen I."/>
            <person name="Zhang H."/>
            <person name="Bastida-Corcuera F.D."/>
            <person name="Simoes-Barbosa A."/>
            <person name="Brown M.T."/>
            <person name="Hayes R.D."/>
            <person name="Mukherjee M."/>
            <person name="Okumura C.Y."/>
            <person name="Schneider R."/>
            <person name="Smith A.J."/>
            <person name="Vanacova S."/>
            <person name="Villalvazo M."/>
            <person name="Haas B.J."/>
            <person name="Pertea M."/>
            <person name="Feldblyum T.V."/>
            <person name="Utterback T.R."/>
            <person name="Shu C.L."/>
            <person name="Osoegawa K."/>
            <person name="de Jong P.J."/>
            <person name="Hrdy I."/>
            <person name="Horvathova L."/>
            <person name="Zubacova Z."/>
            <person name="Dolezal P."/>
            <person name="Malik S.B."/>
            <person name="Logsdon J.M. Jr."/>
            <person name="Henze K."/>
            <person name="Gupta A."/>
            <person name="Wang C.C."/>
            <person name="Dunne R.L."/>
            <person name="Upcroft J.A."/>
            <person name="Upcroft P."/>
            <person name="White O."/>
            <person name="Salzberg S.L."/>
            <person name="Tang P."/>
            <person name="Chiu C.-H."/>
            <person name="Lee Y.-S."/>
            <person name="Embley T.M."/>
            <person name="Coombs G.H."/>
            <person name="Mottram J.C."/>
            <person name="Tachezy J."/>
            <person name="Fraser-Liggett C.M."/>
            <person name="Johnson P.J."/>
        </authorList>
    </citation>
    <scope>NUCLEOTIDE SEQUENCE [LARGE SCALE GENOMIC DNA]</scope>
    <source>
        <strain evidence="3">G3</strain>
    </source>
</reference>
<dbReference type="KEGG" id="tva:4764359"/>
<name>A2ELG8_TRIV3</name>
<dbReference type="RefSeq" id="XP_001318718.1">
    <property type="nucleotide sequence ID" value="XM_001318683.1"/>
</dbReference>
<dbReference type="SUPFAM" id="SSF46689">
    <property type="entry name" value="Homeodomain-like"/>
    <property type="match status" value="1"/>
</dbReference>
<reference evidence="3" key="1">
    <citation type="submission" date="2006-10" db="EMBL/GenBank/DDBJ databases">
        <authorList>
            <person name="Amadeo P."/>
            <person name="Zhao Q."/>
            <person name="Wortman J."/>
            <person name="Fraser-Liggett C."/>
            <person name="Carlton J."/>
        </authorList>
    </citation>
    <scope>NUCLEOTIDE SEQUENCE</scope>
    <source>
        <strain evidence="3">G3</strain>
    </source>
</reference>
<dbReference type="PROSITE" id="PS50090">
    <property type="entry name" value="MYB_LIKE"/>
    <property type="match status" value="2"/>
</dbReference>
<dbReference type="InParanoid" id="A2ELG8"/>
<dbReference type="GO" id="GO:0000978">
    <property type="term" value="F:RNA polymerase II cis-regulatory region sequence-specific DNA binding"/>
    <property type="evidence" value="ECO:0000318"/>
    <property type="project" value="GO_Central"/>
</dbReference>
<dbReference type="CDD" id="cd00167">
    <property type="entry name" value="SANT"/>
    <property type="match status" value="2"/>
</dbReference>
<dbReference type="VEuPathDB" id="TrichDB:TVAGG3_0005230"/>
<feature type="domain" description="HTH myb-type" evidence="2">
    <location>
        <begin position="1"/>
        <end position="53"/>
    </location>
</feature>
<organism evidence="3 4">
    <name type="scientific">Trichomonas vaginalis (strain ATCC PRA-98 / G3)</name>
    <dbReference type="NCBI Taxonomy" id="412133"/>
    <lineage>
        <taxon>Eukaryota</taxon>
        <taxon>Metamonada</taxon>
        <taxon>Parabasalia</taxon>
        <taxon>Trichomonadida</taxon>
        <taxon>Trichomonadidae</taxon>
        <taxon>Trichomonas</taxon>
    </lineage>
</organism>
<dbReference type="InterPro" id="IPR001005">
    <property type="entry name" value="SANT/Myb"/>
</dbReference>
<dbReference type="GO" id="GO:0000981">
    <property type="term" value="F:DNA-binding transcription factor activity, RNA polymerase II-specific"/>
    <property type="evidence" value="ECO:0000318"/>
    <property type="project" value="GO_Central"/>
</dbReference>
<dbReference type="eggNOG" id="KOG0048">
    <property type="taxonomic scope" value="Eukaryota"/>
</dbReference>
<dbReference type="Proteomes" id="UP000001542">
    <property type="component" value="Unassembled WGS sequence"/>
</dbReference>
<sequence length="152" mass="17585">MLRRGKFTKEEDQAIIDHAAKNKGGNWPELAKILHRNQNSLSERWRNYLKPGLNKNAWNEEEDKLLINLYRQYGPKWSRIAKFFSGRTNVNCKNRWAVIGKHPPSIATESNENQPLKQNDGIAEIGQDKEFASIFDGIIEDDFLLAMSFDSH</sequence>
<dbReference type="PANTHER" id="PTHR45614:SF253">
    <property type="entry name" value="CHROMOSOME UNDETERMINED SCAFFOLD_38, WHOLE GENOME SHOTGUN SEQUENCE"/>
    <property type="match status" value="1"/>
</dbReference>
<evidence type="ECO:0000259" key="2">
    <source>
        <dbReference type="PROSITE" id="PS51294"/>
    </source>
</evidence>
<dbReference type="PANTHER" id="PTHR45614">
    <property type="entry name" value="MYB PROTEIN-RELATED"/>
    <property type="match status" value="1"/>
</dbReference>
<evidence type="ECO:0000313" key="4">
    <source>
        <dbReference type="Proteomes" id="UP000001542"/>
    </source>
</evidence>
<dbReference type="Gene3D" id="1.10.10.60">
    <property type="entry name" value="Homeodomain-like"/>
    <property type="match status" value="2"/>
</dbReference>
<dbReference type="SMART" id="SM00717">
    <property type="entry name" value="SANT"/>
    <property type="match status" value="2"/>
</dbReference>
<feature type="domain" description="Myb-like" evidence="1">
    <location>
        <begin position="1"/>
        <end position="49"/>
    </location>
</feature>
<dbReference type="InterPro" id="IPR017930">
    <property type="entry name" value="Myb_dom"/>
</dbReference>
<dbReference type="OrthoDB" id="2143914at2759"/>
<gene>
    <name evidence="3" type="ORF">TVAG_257340</name>
</gene>
<dbReference type="GO" id="GO:0005634">
    <property type="term" value="C:nucleus"/>
    <property type="evidence" value="ECO:0000318"/>
    <property type="project" value="GO_Central"/>
</dbReference>
<evidence type="ECO:0000313" key="3">
    <source>
        <dbReference type="EMBL" id="EAY06495.1"/>
    </source>
</evidence>
<dbReference type="GO" id="GO:0006355">
    <property type="term" value="P:regulation of DNA-templated transcription"/>
    <property type="evidence" value="ECO:0000318"/>
    <property type="project" value="GO_Central"/>
</dbReference>
<dbReference type="InterPro" id="IPR009057">
    <property type="entry name" value="Homeodomain-like_sf"/>
</dbReference>
<keyword evidence="4" id="KW-1185">Reference proteome</keyword>
<dbReference type="EMBL" id="DS113422">
    <property type="protein sequence ID" value="EAY06495.1"/>
    <property type="molecule type" value="Genomic_DNA"/>
</dbReference>
<dbReference type="AlphaFoldDB" id="A2ELG8"/>
<dbReference type="VEuPathDB" id="TrichDB:TVAG_257340"/>
<keyword evidence="3" id="KW-0238">DNA-binding</keyword>
<proteinExistence type="predicted"/>
<dbReference type="InterPro" id="IPR050560">
    <property type="entry name" value="MYB_TF"/>
</dbReference>
<dbReference type="PROSITE" id="PS51294">
    <property type="entry name" value="HTH_MYB"/>
    <property type="match status" value="2"/>
</dbReference>
<feature type="domain" description="HTH myb-type" evidence="2">
    <location>
        <begin position="54"/>
        <end position="96"/>
    </location>
</feature>
<dbReference type="SMR" id="A2ELG8"/>
<protein>
    <submittedName>
        <fullName evidence="3">Myb-like DNA-binding domain containing protein</fullName>
    </submittedName>
</protein>
<feature type="domain" description="Myb-like" evidence="1">
    <location>
        <begin position="50"/>
        <end position="96"/>
    </location>
</feature>